<evidence type="ECO:0000259" key="1">
    <source>
        <dbReference type="Pfam" id="PF11975"/>
    </source>
</evidence>
<dbReference type="InterPro" id="IPR022616">
    <property type="entry name" value="Glyco_hydro_4_C"/>
</dbReference>
<name>A0ABP6V3U4_9PSEU</name>
<comment type="caution">
    <text evidence="2">The sequence shown here is derived from an EMBL/GenBank/DDBJ whole genome shotgun (WGS) entry which is preliminary data.</text>
</comment>
<evidence type="ECO:0000313" key="3">
    <source>
        <dbReference type="Proteomes" id="UP001500689"/>
    </source>
</evidence>
<organism evidence="2 3">
    <name type="scientific">Amycolatopsis ultiminotia</name>
    <dbReference type="NCBI Taxonomy" id="543629"/>
    <lineage>
        <taxon>Bacteria</taxon>
        <taxon>Bacillati</taxon>
        <taxon>Actinomycetota</taxon>
        <taxon>Actinomycetes</taxon>
        <taxon>Pseudonocardiales</taxon>
        <taxon>Pseudonocardiaceae</taxon>
        <taxon>Amycolatopsis</taxon>
    </lineage>
</organism>
<dbReference type="SUPFAM" id="SSF56327">
    <property type="entry name" value="LDH C-terminal domain-like"/>
    <property type="match status" value="1"/>
</dbReference>
<sequence>MADANGVHPLTVDQPDLHQLGLMSRVKDVERHVIAAARTGSKSEALKTT</sequence>
<dbReference type="Gene3D" id="3.90.110.10">
    <property type="entry name" value="Lactate dehydrogenase/glycoside hydrolase, family 4, C-terminal"/>
    <property type="match status" value="1"/>
</dbReference>
<reference evidence="3" key="1">
    <citation type="journal article" date="2019" name="Int. J. Syst. Evol. Microbiol.">
        <title>The Global Catalogue of Microorganisms (GCM) 10K type strain sequencing project: providing services to taxonomists for standard genome sequencing and annotation.</title>
        <authorList>
            <consortium name="The Broad Institute Genomics Platform"/>
            <consortium name="The Broad Institute Genome Sequencing Center for Infectious Disease"/>
            <person name="Wu L."/>
            <person name="Ma J."/>
        </authorList>
    </citation>
    <scope>NUCLEOTIDE SEQUENCE [LARGE SCALE GENOMIC DNA]</scope>
    <source>
        <strain evidence="3">JCM 16898</strain>
    </source>
</reference>
<protein>
    <recommendedName>
        <fullName evidence="1">Glycosyl hydrolase family 4 C-terminal domain-containing protein</fullName>
    </recommendedName>
</protein>
<dbReference type="EMBL" id="BAAAZN010000001">
    <property type="protein sequence ID" value="GAA3526692.1"/>
    <property type="molecule type" value="Genomic_DNA"/>
</dbReference>
<proteinExistence type="predicted"/>
<keyword evidence="3" id="KW-1185">Reference proteome</keyword>
<evidence type="ECO:0000313" key="2">
    <source>
        <dbReference type="EMBL" id="GAA3526692.1"/>
    </source>
</evidence>
<dbReference type="Proteomes" id="UP001500689">
    <property type="component" value="Unassembled WGS sequence"/>
</dbReference>
<gene>
    <name evidence="2" type="ORF">GCM10022222_07100</name>
</gene>
<feature type="domain" description="Glycosyl hydrolase family 4 C-terminal" evidence="1">
    <location>
        <begin position="2"/>
        <end position="47"/>
    </location>
</feature>
<dbReference type="InterPro" id="IPR015955">
    <property type="entry name" value="Lactate_DH/Glyco_Ohase_4_C"/>
</dbReference>
<accession>A0ABP6V3U4</accession>
<dbReference type="Pfam" id="PF11975">
    <property type="entry name" value="Glyco_hydro_4C"/>
    <property type="match status" value="1"/>
</dbReference>